<proteinExistence type="predicted"/>
<dbReference type="Proteomes" id="UP000033856">
    <property type="component" value="Unassembled WGS sequence"/>
</dbReference>
<dbReference type="SUPFAM" id="SSF46785">
    <property type="entry name" value="Winged helix' DNA-binding domain"/>
    <property type="match status" value="1"/>
</dbReference>
<organism evidence="1 2">
    <name type="scientific">Candidatus Jorgensenbacteria bacterium GW2011_GWF2_41_8</name>
    <dbReference type="NCBI Taxonomy" id="1618667"/>
    <lineage>
        <taxon>Bacteria</taxon>
        <taxon>Candidatus Joergenseniibacteriota</taxon>
    </lineage>
</organism>
<dbReference type="InterPro" id="IPR036390">
    <property type="entry name" value="WH_DNA-bd_sf"/>
</dbReference>
<name>A0A0G0XMU2_9BACT</name>
<comment type="caution">
    <text evidence="1">The sequence shown here is derived from an EMBL/GenBank/DDBJ whole genome shotgun (WGS) entry which is preliminary data.</text>
</comment>
<dbReference type="EMBL" id="LCCD01000001">
    <property type="protein sequence ID" value="KKS25797.1"/>
    <property type="molecule type" value="Genomic_DNA"/>
</dbReference>
<dbReference type="Gene3D" id="1.10.10.10">
    <property type="entry name" value="Winged helix-like DNA-binding domain superfamily/Winged helix DNA-binding domain"/>
    <property type="match status" value="1"/>
</dbReference>
<sequence length="214" mass="24371">MGETIHKQFTNTVMALSRVLYLLKDKFLARKLYQKLNDFTAGYIKFSVSKNMDGKSEQEICVAQSTAGEELLTEINSLLELSEYLEHYSAINHIPLLLVRKSLLFVKLDLIKFTKTIKTTGTGVLEIKKETLSKNLIKNASAEEYSNNEDNDLSVNKEKIIHFIKKFPNARTKDIIEEFSVLSARTVKRNLSELAQSGLLRKSIKSKAVYYSVI</sequence>
<dbReference type="AlphaFoldDB" id="A0A0G0XMU2"/>
<accession>A0A0G0XMU2</accession>
<reference evidence="1 2" key="1">
    <citation type="journal article" date="2015" name="Nature">
        <title>rRNA introns, odd ribosomes, and small enigmatic genomes across a large radiation of phyla.</title>
        <authorList>
            <person name="Brown C.T."/>
            <person name="Hug L.A."/>
            <person name="Thomas B.C."/>
            <person name="Sharon I."/>
            <person name="Castelle C.J."/>
            <person name="Singh A."/>
            <person name="Wilkins M.J."/>
            <person name="Williams K.H."/>
            <person name="Banfield J.F."/>
        </authorList>
    </citation>
    <scope>NUCLEOTIDE SEQUENCE [LARGE SCALE GENOMIC DNA]</scope>
</reference>
<protein>
    <submittedName>
        <fullName evidence="1">Uncharacterized protein</fullName>
    </submittedName>
</protein>
<dbReference type="InterPro" id="IPR036388">
    <property type="entry name" value="WH-like_DNA-bd_sf"/>
</dbReference>
<evidence type="ECO:0000313" key="1">
    <source>
        <dbReference type="EMBL" id="KKS25797.1"/>
    </source>
</evidence>
<evidence type="ECO:0000313" key="2">
    <source>
        <dbReference type="Proteomes" id="UP000033856"/>
    </source>
</evidence>
<gene>
    <name evidence="1" type="ORF">UU83_C0001G0013</name>
</gene>